<accession>A0ABV1TA57</accession>
<organism evidence="9 10">
    <name type="scientific">Streptomyces sp. 900105755</name>
    <dbReference type="NCBI Taxonomy" id="3154389"/>
    <lineage>
        <taxon>Bacteria</taxon>
        <taxon>Bacillati</taxon>
        <taxon>Actinomycetota</taxon>
        <taxon>Actinomycetes</taxon>
        <taxon>Kitasatosporales</taxon>
        <taxon>Streptomycetaceae</taxon>
        <taxon>Streptomyces</taxon>
    </lineage>
</organism>
<dbReference type="InterPro" id="IPR013325">
    <property type="entry name" value="RNA_pol_sigma_r2"/>
</dbReference>
<dbReference type="Pfam" id="PF04542">
    <property type="entry name" value="Sigma70_r2"/>
    <property type="match status" value="1"/>
</dbReference>
<keyword evidence="5" id="KW-0804">Transcription</keyword>
<dbReference type="InterPro" id="IPR013324">
    <property type="entry name" value="RNA_pol_sigma_r3/r4-like"/>
</dbReference>
<dbReference type="InterPro" id="IPR052704">
    <property type="entry name" value="ECF_Sigma-70_Domain"/>
</dbReference>
<dbReference type="Pfam" id="PF08281">
    <property type="entry name" value="Sigma70_r4_2"/>
    <property type="match status" value="1"/>
</dbReference>
<evidence type="ECO:0000256" key="4">
    <source>
        <dbReference type="ARBA" id="ARBA00023082"/>
    </source>
</evidence>
<comment type="similarity">
    <text evidence="1">Belongs to the sigma-70 factor family. ECF subfamily.</text>
</comment>
<evidence type="ECO:0000313" key="9">
    <source>
        <dbReference type="EMBL" id="MER6266534.1"/>
    </source>
</evidence>
<dbReference type="InterPro" id="IPR014284">
    <property type="entry name" value="RNA_pol_sigma-70_dom"/>
</dbReference>
<reference evidence="9 10" key="1">
    <citation type="submission" date="2024-06" db="EMBL/GenBank/DDBJ databases">
        <title>The Natural Products Discovery Center: Release of the First 8490 Sequenced Strains for Exploring Actinobacteria Biosynthetic Diversity.</title>
        <authorList>
            <person name="Kalkreuter E."/>
            <person name="Kautsar S.A."/>
            <person name="Yang D."/>
            <person name="Bader C.D."/>
            <person name="Teijaro C.N."/>
            <person name="Fluegel L."/>
            <person name="Davis C.M."/>
            <person name="Simpson J.R."/>
            <person name="Lauterbach L."/>
            <person name="Steele A.D."/>
            <person name="Gui C."/>
            <person name="Meng S."/>
            <person name="Li G."/>
            <person name="Viehrig K."/>
            <person name="Ye F."/>
            <person name="Su P."/>
            <person name="Kiefer A.F."/>
            <person name="Nichols A."/>
            <person name="Cepeda A.J."/>
            <person name="Yan W."/>
            <person name="Fan B."/>
            <person name="Jiang Y."/>
            <person name="Adhikari A."/>
            <person name="Zheng C.-J."/>
            <person name="Schuster L."/>
            <person name="Cowan T.M."/>
            <person name="Smanski M.J."/>
            <person name="Chevrette M.G."/>
            <person name="De Carvalho L.P.S."/>
            <person name="Shen B."/>
        </authorList>
    </citation>
    <scope>NUCLEOTIDE SEQUENCE [LARGE SCALE GENOMIC DNA]</scope>
    <source>
        <strain evidence="9 10">NPDC001694</strain>
    </source>
</reference>
<feature type="domain" description="RNA polymerase sigma-70 region 2" evidence="6">
    <location>
        <begin position="12"/>
        <end position="75"/>
    </location>
</feature>
<feature type="domain" description="RNA polymerase sigma factor 70 region 4 type 2" evidence="7">
    <location>
        <begin position="117"/>
        <end position="163"/>
    </location>
</feature>
<dbReference type="EMBL" id="JBEOZM010000002">
    <property type="protein sequence ID" value="MER6266534.1"/>
    <property type="molecule type" value="Genomic_DNA"/>
</dbReference>
<dbReference type="NCBIfam" id="NF007214">
    <property type="entry name" value="PRK09636.1"/>
    <property type="match status" value="1"/>
</dbReference>
<dbReference type="InterPro" id="IPR013249">
    <property type="entry name" value="RNA_pol_sigma70_r4_t2"/>
</dbReference>
<dbReference type="SUPFAM" id="SSF88946">
    <property type="entry name" value="Sigma2 domain of RNA polymerase sigma factors"/>
    <property type="match status" value="1"/>
</dbReference>
<proteinExistence type="inferred from homology"/>
<name>A0ABV1TA57_9ACTN</name>
<evidence type="ECO:0000256" key="2">
    <source>
        <dbReference type="ARBA" id="ARBA00011344"/>
    </source>
</evidence>
<evidence type="ECO:0000259" key="6">
    <source>
        <dbReference type="Pfam" id="PF04542"/>
    </source>
</evidence>
<evidence type="ECO:0000256" key="3">
    <source>
        <dbReference type="ARBA" id="ARBA00023015"/>
    </source>
</evidence>
<dbReference type="Gene3D" id="3.10.450.50">
    <property type="match status" value="1"/>
</dbReference>
<dbReference type="InterPro" id="IPR007627">
    <property type="entry name" value="RNA_pol_sigma70_r2"/>
</dbReference>
<gene>
    <name evidence="9" type="primary">sigJ</name>
    <name evidence="9" type="ORF">ABT211_04405</name>
</gene>
<sequence>MNTDTELLADRFQEHRGQLRAVAYRMLGSLAEADDAVQEAWLRLGRTDADEIRNLGGWLTTVVGRVCLDMLRSRAARREQPIDETFVPDPVIRPLPGIDPEQEVLEADSVGLALLIVLETLEPAERLAFVLHDLFAVPFDDIAPIVERSSAATRQLASRARRRVQGAAPSADPDLGRQRRVLDAFLAASRDGDFEALVALLHPDVVLRVDAGALVRGAAASKVLRGARPVAEQALTFRQFAESAHLALVNGTVGMVTAPEGRPLSVMAVTVADGRITEMYILADPERLDRLDFTAGND</sequence>
<dbReference type="InterPro" id="IPR037401">
    <property type="entry name" value="SnoaL-like"/>
</dbReference>
<evidence type="ECO:0000313" key="10">
    <source>
        <dbReference type="Proteomes" id="UP001490365"/>
    </source>
</evidence>
<evidence type="ECO:0000256" key="1">
    <source>
        <dbReference type="ARBA" id="ARBA00010641"/>
    </source>
</evidence>
<dbReference type="Pfam" id="PF12680">
    <property type="entry name" value="SnoaL_2"/>
    <property type="match status" value="1"/>
</dbReference>
<dbReference type="InterPro" id="IPR032710">
    <property type="entry name" value="NTF2-like_dom_sf"/>
</dbReference>
<keyword evidence="4" id="KW-0731">Sigma factor</keyword>
<dbReference type="Gene3D" id="1.10.1740.10">
    <property type="match status" value="1"/>
</dbReference>
<evidence type="ECO:0000259" key="8">
    <source>
        <dbReference type="Pfam" id="PF12680"/>
    </source>
</evidence>
<dbReference type="SUPFAM" id="SSF88659">
    <property type="entry name" value="Sigma3 and sigma4 domains of RNA polymerase sigma factors"/>
    <property type="match status" value="1"/>
</dbReference>
<dbReference type="Gene3D" id="1.10.10.10">
    <property type="entry name" value="Winged helix-like DNA-binding domain superfamily/Winged helix DNA-binding domain"/>
    <property type="match status" value="1"/>
</dbReference>
<dbReference type="Proteomes" id="UP001490365">
    <property type="component" value="Unassembled WGS sequence"/>
</dbReference>
<dbReference type="PANTHER" id="PTHR30173:SF43">
    <property type="entry name" value="ECF RNA POLYMERASE SIGMA FACTOR SIGI-RELATED"/>
    <property type="match status" value="1"/>
</dbReference>
<keyword evidence="10" id="KW-1185">Reference proteome</keyword>
<evidence type="ECO:0000259" key="7">
    <source>
        <dbReference type="Pfam" id="PF08281"/>
    </source>
</evidence>
<keyword evidence="3" id="KW-0805">Transcription regulation</keyword>
<comment type="subunit">
    <text evidence="2">Interacts transiently with the RNA polymerase catalytic core formed by RpoA, RpoB, RpoC and RpoZ (2 alpha, 1 beta, 1 beta' and 1 omega subunit) to form the RNA polymerase holoenzyme that can initiate transcription.</text>
</comment>
<dbReference type="SUPFAM" id="SSF54427">
    <property type="entry name" value="NTF2-like"/>
    <property type="match status" value="1"/>
</dbReference>
<dbReference type="PANTHER" id="PTHR30173">
    <property type="entry name" value="SIGMA 19 FACTOR"/>
    <property type="match status" value="1"/>
</dbReference>
<dbReference type="NCBIfam" id="TIGR02937">
    <property type="entry name" value="sigma70-ECF"/>
    <property type="match status" value="1"/>
</dbReference>
<dbReference type="RefSeq" id="WP_351955219.1">
    <property type="nucleotide sequence ID" value="NZ_JBEOZM010000002.1"/>
</dbReference>
<evidence type="ECO:0000256" key="5">
    <source>
        <dbReference type="ARBA" id="ARBA00023163"/>
    </source>
</evidence>
<protein>
    <submittedName>
        <fullName evidence="9">RNA polymerase sigma factor SigJ</fullName>
    </submittedName>
</protein>
<feature type="domain" description="SnoaL-like" evidence="8">
    <location>
        <begin position="183"/>
        <end position="279"/>
    </location>
</feature>
<comment type="caution">
    <text evidence="9">The sequence shown here is derived from an EMBL/GenBank/DDBJ whole genome shotgun (WGS) entry which is preliminary data.</text>
</comment>
<dbReference type="InterPro" id="IPR036388">
    <property type="entry name" value="WH-like_DNA-bd_sf"/>
</dbReference>